<dbReference type="PROSITE" id="PS50883">
    <property type="entry name" value="EAL"/>
    <property type="match status" value="1"/>
</dbReference>
<dbReference type="Pfam" id="PF00563">
    <property type="entry name" value="EAL"/>
    <property type="match status" value="1"/>
</dbReference>
<dbReference type="Gene3D" id="3.20.20.450">
    <property type="entry name" value="EAL domain"/>
    <property type="match status" value="1"/>
</dbReference>
<reference evidence="3" key="1">
    <citation type="journal article" date="2007" name="J. Bacteriol.">
        <title>Comparative genome analysis of four magnetotactic bacteria reveals a complex set of group-specific genes implicated in magnetosome biomineralization and function.</title>
        <authorList>
            <person name="Richter M."/>
            <person name="Kube M."/>
            <person name="Bazylinski D.A."/>
            <person name="Lombardot T."/>
            <person name="Gloeckner F.O."/>
            <person name="Reinhardt R."/>
            <person name="Schueler D."/>
        </authorList>
    </citation>
    <scope>NUCLEOTIDE SEQUENCE</scope>
    <source>
        <strain evidence="3">MSR-1</strain>
    </source>
</reference>
<dbReference type="InterPro" id="IPR050706">
    <property type="entry name" value="Cyclic-di-GMP_PDE-like"/>
</dbReference>
<dbReference type="PROSITE" id="PS51257">
    <property type="entry name" value="PROKAR_LIPOPROTEIN"/>
    <property type="match status" value="1"/>
</dbReference>
<sequence>MRLFPCITSIPALSACADNTKSGNRRMCGEGADNAHDNQDHTAQSPRSGMSRPAHARRLDIYVAFAFAAADVLLEIDQDGQVLFAVGAARALLGWPARVLSGMRLDDLIAPADHGRAAAALATMARGERVRNSSVSLRKQDGSVSPGLLSGYRSPDESTHLLVVLGHSSCSCAPLERRLAQSGLLDQDSFQARTRHLLDQDSSDAPYVLTMIDLPEIPRLRQQAGTEQTESMVAAIGAYLRDHSIGGDTAGQFNDTTYGLVHDSNLVRDDISAAINDIARQTVPDGPPMLAKTHSITLDVADASPEEAAAALTHAVTGFINDGGGGTLAALSADLQPRMSDAMTRMRALRRLIERGDFHMVFQPIVDLWTNTIQHMECLVRLGDSDATPFDTVTFAESMGLAGQFDLAVCERMFAMMRQGPASDPALKFAINLSGRTLTSPDSTSRLRRLLDGAADLRGRVSFEITESAAMGELAAVNALLQEIRAKGFPVCLDDFGAGAAAFHYLRELKVDHVKIDGLYIKNALRSGESVSFIKAIVGLCAELGISTTAECVEDPETANLLKLLKVKRGQGWYFGKPFRPVHMAAADTKTPWVTAQTSWRNGLLCFVPPDGNLGRLGAPSSR</sequence>
<dbReference type="Pfam" id="PF08448">
    <property type="entry name" value="PAS_4"/>
    <property type="match status" value="1"/>
</dbReference>
<proteinExistence type="predicted"/>
<dbReference type="SMART" id="SM00091">
    <property type="entry name" value="PAS"/>
    <property type="match status" value="1"/>
</dbReference>
<accession>A4U5L1</accession>
<organism evidence="3">
    <name type="scientific">Magnetospirillum gryphiswaldense</name>
    <dbReference type="NCBI Taxonomy" id="55518"/>
    <lineage>
        <taxon>Bacteria</taxon>
        <taxon>Pseudomonadati</taxon>
        <taxon>Pseudomonadota</taxon>
        <taxon>Alphaproteobacteria</taxon>
        <taxon>Rhodospirillales</taxon>
        <taxon>Rhodospirillaceae</taxon>
        <taxon>Magnetospirillum</taxon>
    </lineage>
</organism>
<dbReference type="InterPro" id="IPR013656">
    <property type="entry name" value="PAS_4"/>
</dbReference>
<name>A4U5L1_9PROT</name>
<gene>
    <name evidence="3" type="ORF">MGR_4236</name>
</gene>
<dbReference type="SUPFAM" id="SSF141868">
    <property type="entry name" value="EAL domain-like"/>
    <property type="match status" value="1"/>
</dbReference>
<dbReference type="CDD" id="cd01948">
    <property type="entry name" value="EAL"/>
    <property type="match status" value="1"/>
</dbReference>
<dbReference type="EMBL" id="CU459003">
    <property type="protein sequence ID" value="CAM78168.1"/>
    <property type="molecule type" value="Genomic_DNA"/>
</dbReference>
<dbReference type="GO" id="GO:0071111">
    <property type="term" value="F:cyclic-guanylate-specific phosphodiesterase activity"/>
    <property type="evidence" value="ECO:0007669"/>
    <property type="project" value="InterPro"/>
</dbReference>
<dbReference type="SMART" id="SM00052">
    <property type="entry name" value="EAL"/>
    <property type="match status" value="1"/>
</dbReference>
<protein>
    <submittedName>
        <fullName evidence="3">Sensory box protein</fullName>
    </submittedName>
</protein>
<dbReference type="PANTHER" id="PTHR33121:SF70">
    <property type="entry name" value="SIGNALING PROTEIN YKOW"/>
    <property type="match status" value="1"/>
</dbReference>
<feature type="region of interest" description="Disordered" evidence="1">
    <location>
        <begin position="27"/>
        <end position="52"/>
    </location>
</feature>
<dbReference type="Gene3D" id="3.30.450.20">
    <property type="entry name" value="PAS domain"/>
    <property type="match status" value="1"/>
</dbReference>
<dbReference type="InterPro" id="IPR001633">
    <property type="entry name" value="EAL_dom"/>
</dbReference>
<dbReference type="CDD" id="cd00130">
    <property type="entry name" value="PAS"/>
    <property type="match status" value="1"/>
</dbReference>
<evidence type="ECO:0000256" key="1">
    <source>
        <dbReference type="SAM" id="MobiDB-lite"/>
    </source>
</evidence>
<dbReference type="SUPFAM" id="SSF55785">
    <property type="entry name" value="PYP-like sensor domain (PAS domain)"/>
    <property type="match status" value="1"/>
</dbReference>
<dbReference type="InterPro" id="IPR035919">
    <property type="entry name" value="EAL_sf"/>
</dbReference>
<dbReference type="NCBIfam" id="TIGR00229">
    <property type="entry name" value="sensory_box"/>
    <property type="match status" value="1"/>
</dbReference>
<evidence type="ECO:0000259" key="2">
    <source>
        <dbReference type="PROSITE" id="PS50883"/>
    </source>
</evidence>
<dbReference type="InterPro" id="IPR000014">
    <property type="entry name" value="PAS"/>
</dbReference>
<evidence type="ECO:0000313" key="3">
    <source>
        <dbReference type="EMBL" id="CAM78168.1"/>
    </source>
</evidence>
<dbReference type="InterPro" id="IPR035965">
    <property type="entry name" value="PAS-like_dom_sf"/>
</dbReference>
<feature type="domain" description="EAL" evidence="2">
    <location>
        <begin position="342"/>
        <end position="592"/>
    </location>
</feature>
<dbReference type="PANTHER" id="PTHR33121">
    <property type="entry name" value="CYCLIC DI-GMP PHOSPHODIESTERASE PDEF"/>
    <property type="match status" value="1"/>
</dbReference>
<dbReference type="AlphaFoldDB" id="A4U5L1"/>